<comment type="subcellular location">
    <subcellularLocation>
        <location evidence="1">Cell outer membrane</location>
    </subcellularLocation>
</comment>
<dbReference type="InterPro" id="IPR006664">
    <property type="entry name" value="OMP_bac"/>
</dbReference>
<dbReference type="InterPro" id="IPR011990">
    <property type="entry name" value="TPR-like_helical_dom_sf"/>
</dbReference>
<dbReference type="EMBL" id="JAYFUM010000020">
    <property type="protein sequence ID" value="MEA5140685.1"/>
    <property type="molecule type" value="Genomic_DNA"/>
</dbReference>
<dbReference type="SUPFAM" id="SSF48452">
    <property type="entry name" value="TPR-like"/>
    <property type="match status" value="1"/>
</dbReference>
<keyword evidence="2 4" id="KW-0472">Membrane</keyword>
<dbReference type="SUPFAM" id="SSF49464">
    <property type="entry name" value="Carboxypeptidase regulatory domain-like"/>
    <property type="match status" value="1"/>
</dbReference>
<dbReference type="CDD" id="cd07185">
    <property type="entry name" value="OmpA_C-like"/>
    <property type="match status" value="1"/>
</dbReference>
<keyword evidence="3" id="KW-0998">Cell outer membrane</keyword>
<dbReference type="PROSITE" id="PS51123">
    <property type="entry name" value="OMPA_2"/>
    <property type="match status" value="1"/>
</dbReference>
<evidence type="ECO:0000313" key="7">
    <source>
        <dbReference type="Proteomes" id="UP001302949"/>
    </source>
</evidence>
<dbReference type="PANTHER" id="PTHR30329:SF21">
    <property type="entry name" value="LIPOPROTEIN YIAD-RELATED"/>
    <property type="match status" value="1"/>
</dbReference>
<dbReference type="Proteomes" id="UP001302949">
    <property type="component" value="Unassembled WGS sequence"/>
</dbReference>
<feature type="domain" description="OmpA-like" evidence="5">
    <location>
        <begin position="703"/>
        <end position="825"/>
    </location>
</feature>
<organism evidence="6 7">
    <name type="scientific">Arcicella rigui</name>
    <dbReference type="NCBI Taxonomy" id="797020"/>
    <lineage>
        <taxon>Bacteria</taxon>
        <taxon>Pseudomonadati</taxon>
        <taxon>Bacteroidota</taxon>
        <taxon>Cytophagia</taxon>
        <taxon>Cytophagales</taxon>
        <taxon>Flectobacillaceae</taxon>
        <taxon>Arcicella</taxon>
    </lineage>
</organism>
<dbReference type="SUPFAM" id="SSF82171">
    <property type="entry name" value="DPP6 N-terminal domain-like"/>
    <property type="match status" value="1"/>
</dbReference>
<reference evidence="6 7" key="1">
    <citation type="submission" date="2023-12" db="EMBL/GenBank/DDBJ databases">
        <title>Novel species of the genus Arcicella isolated from rivers.</title>
        <authorList>
            <person name="Lu H."/>
        </authorList>
    </citation>
    <scope>NUCLEOTIDE SEQUENCE [LARGE SCALE GENOMIC DNA]</scope>
    <source>
        <strain evidence="6 7">KCTC 23307</strain>
    </source>
</reference>
<dbReference type="RefSeq" id="WP_323297840.1">
    <property type="nucleotide sequence ID" value="NZ_JAYFUM010000020.1"/>
</dbReference>
<dbReference type="Gene3D" id="1.25.40.10">
    <property type="entry name" value="Tetratricopeptide repeat domain"/>
    <property type="match status" value="1"/>
</dbReference>
<sequence length="825" mass="92260">MSTKRNTSMRLRMPFLIKSGLIFLFIVVTNTQIIAQRFDSQLNEAIRVFDSKNYVSAIEKFNLLLKYGKATLSEKEKLSILLKLAFSYKENNESLNAENVYREILNTSSNLSGEAAKAYLHFSQVLASNGKLQEAQKYFALYEESQSTDSKLQESTKKGDVNAKKTQDPFSNFYPYKVEFLAFNSARSDFSPAYYKDGIVFCANDFPSGKSANGKVSKYWDLYYMSDISKVQKVAETEIEKIKKNALNKNAKSAYDYRRTSNDSQTLNYNISEDQVINTIDQAEQLSKVFGAKYHWGPATFSRDFTKIIFSSDYVKDGAKSATKDEVGGKYKLYISENINGRWTEAVELPFNGNNFSTSQPSWTADERLLFFASDRNGGFGGMDIWVVEYQKGHWGEPKNLGKDVNSKDSEEYPFVDAKGNLYYASNGQGTKGGYDIFFVEMNGTKNTSLPLHLSEPFNTIYDDFGIVADASRRVGYFSSNRHSNSDFDIYRFMRESKPNDCYEKTLSVFDANTKNGLASADVTIVAKGGKPELKKTDSNGKISFCTTQDTDYTIKINKAGYQTNSLVFSASSESALASSELEVLLDNVKKNELELKIAPSRKEMTKILSNSKVSSKTGKRSITGYVVDANNQPVEGVNVIFKNICDNTVQQVISGPDGGYTFLVNADCNSFTVEKSKSGFAKTINHITPQGTMEQGEGDKLYKEGDKIILYSISYENGTSTLRPEAIKELNRLANILSKTPSMVIELGSHTDSRGDDGENLRLSLRRAQVAKDYLIGKGISGDRIYPKGYGEKEPINGCTNGVSCTESEHQKNRRTTIKILKVR</sequence>
<evidence type="ECO:0000313" key="6">
    <source>
        <dbReference type="EMBL" id="MEA5140685.1"/>
    </source>
</evidence>
<dbReference type="Pfam" id="PF13620">
    <property type="entry name" value="CarboxypepD_reg"/>
    <property type="match status" value="1"/>
</dbReference>
<dbReference type="PANTHER" id="PTHR30329">
    <property type="entry name" value="STATOR ELEMENT OF FLAGELLAR MOTOR COMPLEX"/>
    <property type="match status" value="1"/>
</dbReference>
<keyword evidence="7" id="KW-1185">Reference proteome</keyword>
<dbReference type="SUPFAM" id="SSF103088">
    <property type="entry name" value="OmpA-like"/>
    <property type="match status" value="1"/>
</dbReference>
<dbReference type="InterPro" id="IPR011042">
    <property type="entry name" value="6-blade_b-propeller_TolB-like"/>
</dbReference>
<comment type="caution">
    <text evidence="6">The sequence shown here is derived from an EMBL/GenBank/DDBJ whole genome shotgun (WGS) entry which is preliminary data.</text>
</comment>
<dbReference type="Gene3D" id="3.30.1330.60">
    <property type="entry name" value="OmpA-like domain"/>
    <property type="match status" value="1"/>
</dbReference>
<evidence type="ECO:0000256" key="4">
    <source>
        <dbReference type="PROSITE-ProRule" id="PRU00473"/>
    </source>
</evidence>
<dbReference type="Pfam" id="PF07676">
    <property type="entry name" value="PD40"/>
    <property type="match status" value="2"/>
</dbReference>
<evidence type="ECO:0000256" key="2">
    <source>
        <dbReference type="ARBA" id="ARBA00023136"/>
    </source>
</evidence>
<dbReference type="PRINTS" id="PR01021">
    <property type="entry name" value="OMPADOMAIN"/>
</dbReference>
<dbReference type="Gene3D" id="2.60.40.1120">
    <property type="entry name" value="Carboxypeptidase-like, regulatory domain"/>
    <property type="match status" value="1"/>
</dbReference>
<accession>A0ABU5QCW0</accession>
<dbReference type="InterPro" id="IPR036737">
    <property type="entry name" value="OmpA-like_sf"/>
</dbReference>
<dbReference type="Gene3D" id="2.120.10.30">
    <property type="entry name" value="TolB, C-terminal domain"/>
    <property type="match status" value="1"/>
</dbReference>
<dbReference type="InterPro" id="IPR013783">
    <property type="entry name" value="Ig-like_fold"/>
</dbReference>
<dbReference type="InterPro" id="IPR011659">
    <property type="entry name" value="WD40"/>
</dbReference>
<evidence type="ECO:0000259" key="5">
    <source>
        <dbReference type="PROSITE" id="PS51123"/>
    </source>
</evidence>
<dbReference type="InterPro" id="IPR050330">
    <property type="entry name" value="Bact_OuterMem_StrucFunc"/>
</dbReference>
<dbReference type="Pfam" id="PF00691">
    <property type="entry name" value="OmpA"/>
    <property type="match status" value="1"/>
</dbReference>
<name>A0ABU5QCW0_9BACT</name>
<dbReference type="InterPro" id="IPR006665">
    <property type="entry name" value="OmpA-like"/>
</dbReference>
<dbReference type="Gene3D" id="2.60.40.10">
    <property type="entry name" value="Immunoglobulins"/>
    <property type="match status" value="1"/>
</dbReference>
<dbReference type="InterPro" id="IPR008969">
    <property type="entry name" value="CarboxyPept-like_regulatory"/>
</dbReference>
<proteinExistence type="predicted"/>
<evidence type="ECO:0000256" key="1">
    <source>
        <dbReference type="ARBA" id="ARBA00004442"/>
    </source>
</evidence>
<evidence type="ECO:0000256" key="3">
    <source>
        <dbReference type="ARBA" id="ARBA00023237"/>
    </source>
</evidence>
<protein>
    <submittedName>
        <fullName evidence="6">OmpA family protein</fullName>
    </submittedName>
</protein>
<gene>
    <name evidence="6" type="ORF">VB248_16165</name>
</gene>